<evidence type="ECO:0000313" key="1">
    <source>
        <dbReference type="EMBL" id="QBK85771.1"/>
    </source>
</evidence>
<reference evidence="1" key="1">
    <citation type="journal article" date="2019" name="MBio">
        <title>Virus Genomes from Deep Sea Sediments Expand the Ocean Megavirome and Support Independent Origins of Viral Gigantism.</title>
        <authorList>
            <person name="Backstrom D."/>
            <person name="Yutin N."/>
            <person name="Jorgensen S.L."/>
            <person name="Dharamshi J."/>
            <person name="Homa F."/>
            <person name="Zaremba-Niedwiedzka K."/>
            <person name="Spang A."/>
            <person name="Wolf Y.I."/>
            <person name="Koonin E.V."/>
            <person name="Ettema T.J."/>
        </authorList>
    </citation>
    <scope>NUCLEOTIDE SEQUENCE</scope>
</reference>
<organism evidence="1">
    <name type="scientific">Marseillevirus LCMAC101</name>
    <dbReference type="NCBI Taxonomy" id="2506602"/>
    <lineage>
        <taxon>Viruses</taxon>
        <taxon>Varidnaviria</taxon>
        <taxon>Bamfordvirae</taxon>
        <taxon>Nucleocytoviricota</taxon>
        <taxon>Megaviricetes</taxon>
        <taxon>Pimascovirales</taxon>
        <taxon>Pimascovirales incertae sedis</taxon>
        <taxon>Marseilleviridae</taxon>
    </lineage>
</organism>
<proteinExistence type="predicted"/>
<gene>
    <name evidence="1" type="ORF">LCMAC101_03660</name>
</gene>
<protein>
    <submittedName>
        <fullName evidence="1">SF-assemblin/beta giardin</fullName>
    </submittedName>
</protein>
<accession>A0A481YRC7</accession>
<sequence>MYKKENQSKKRCPAAELGLDFGEFLPPPPHRIDSPALKVDKNSENEIETRTFGFEPHQIEMRYPKEPAEPTQPFVISDVRAEHSVLADVGKTIMESLRNILPITPKEKVEKELMNITQMYENNHLTDYECIKLTTIAIMDDRIPAEFKMKFLPLCINTINEQLAKQGEYTNKMLQLDGMVEPLKTNVQELNRMFENSVKELNKISSNIESVAADTGVTLKKDINDCFDRIDKHINQTVENCNRIEYLANVNVEGIKEIQNNNDKMVKYWANEDKARFRCDQKISDFRNQMESSTDSAEIRNLAIKIKNRQVEIIYRKEEFEQTVNTYESIFQGGALIVNFFGNKQTARKIALVSNAGFTITKHIAGLAGCGMMLTNPITATVAIMGCVSSLIDGFSNNNDNGLSEVFDQLFEQLNIIRQEMHERFDNLDKKIDHLFDVTLTGLTNIQRSQDFTNREIMLLNKKVDSMDTYMKYYFVNIEHQIKKLFQAIKTSKHNKVLELLTHQLYTYINEDLPDPDQYVSRVKSLEAHINLTSTKYTDGTFPETLYNQSPTDYDFCINHMLKLLDRKPDACNQTIYVITALSVVFLTIRQYQNACAPPLSRITTHDIKRLDKILSMGIQLKDTILYLGDEVKLKDLIRSYRKILIKCKEGIEKFKKGYESKISGDYNRNSYETHISKYNNVSDIDLFKKPFSVTTNPKGGNWYQNTYWQHWNKNGYAGQFNSQRGEVYPTMNSIKKQTSDGIASAKQKYIDDRKLSTKGIYANIFYNITVNPKYQPLREDTFECADFELPWVIHPEKGNDHPVLPVPKTFNRFISNVTKELCCMNMGYLKFTYTIDENTFRISFNLITNSQVIDIGRIVLEYVPGIYEGMEAIWWYWVGGNYCNQKIAPQVCVHNARCCGGHDYDLLKVYTSVPVLQYHKGIMENFDNIGVTFVFMRSNNLVLYPVSPSENIDDDESDFPFADHLWSILRIANKESKNTSLQFKKQLEVWIRESKLIRELDSSSKLIMTYINTILRDITSDENSKLYLFLANETPLVDSTTIIDKINSKDVSNVLDLPFWTKEITDKLLELYHSYDGSFHNITLEFTIEIIDKVMDHYKNSVVEFNRWYRPVKTGEVMDSMFKETKTTLLDILNLAFKKDNIKSVEIIEKMTKLKRRLVEMTDELDDDVKIYTAESLRVLCGDNKTLLQDL</sequence>
<dbReference type="EMBL" id="MK500327">
    <property type="protein sequence ID" value="QBK85771.1"/>
    <property type="molecule type" value="Genomic_DNA"/>
</dbReference>
<name>A0A481YRC7_9VIRU</name>